<evidence type="ECO:0000313" key="3">
    <source>
        <dbReference type="Proteomes" id="UP000001171"/>
    </source>
</evidence>
<accession>Q5QZG3</accession>
<keyword evidence="1" id="KW-1133">Transmembrane helix</keyword>
<reference evidence="2 3" key="1">
    <citation type="journal article" date="2004" name="Proc. Natl. Acad. Sci. U.S.A.">
        <title>Genome sequence of the deep-sea gamma-proteobacterium Idiomarina loihiensis reveals amino acid fermentation as a source of carbon and energy.</title>
        <authorList>
            <person name="Hou S."/>
            <person name="Saw J.H."/>
            <person name="Lee K.S."/>
            <person name="Freitas T.A."/>
            <person name="Belisle C."/>
            <person name="Kawarabayasi Y."/>
            <person name="Donachie S.P."/>
            <person name="Pikina A."/>
            <person name="Galperin M.Y."/>
            <person name="Koonin E.V."/>
            <person name="Makarova K.S."/>
            <person name="Omelchenko M.V."/>
            <person name="Sorokin A."/>
            <person name="Wolf Y.I."/>
            <person name="Li Q.X."/>
            <person name="Keum Y.S."/>
            <person name="Campbell S."/>
            <person name="Denery J."/>
            <person name="Aizawa S."/>
            <person name="Shibata S."/>
            <person name="Malahoff A."/>
            <person name="Alam M."/>
        </authorList>
    </citation>
    <scope>NUCLEOTIDE SEQUENCE [LARGE SCALE GENOMIC DNA]</scope>
    <source>
        <strain evidence="3">ATCC BAA-735 / DSM 15497 / L2-TR</strain>
    </source>
</reference>
<dbReference type="EMBL" id="AE017340">
    <property type="protein sequence ID" value="AAV83432.1"/>
    <property type="molecule type" value="Genomic_DNA"/>
</dbReference>
<dbReference type="Proteomes" id="UP000001171">
    <property type="component" value="Chromosome"/>
</dbReference>
<feature type="transmembrane region" description="Helical" evidence="1">
    <location>
        <begin position="38"/>
        <end position="59"/>
    </location>
</feature>
<dbReference type="AlphaFoldDB" id="Q5QZG3"/>
<dbReference type="OrthoDB" id="2418141at2"/>
<sequence length="92" mass="10730">MNCHNCHKDLAKPNWFSFSSKTINCPYCGKENYARFSLFRFLTSMVISFILLTIVSQLFLNDKGLLEIIPILLVGPLSFYFAWKYKPKNITK</sequence>
<keyword evidence="1" id="KW-0472">Membrane</keyword>
<feature type="transmembrane region" description="Helical" evidence="1">
    <location>
        <begin position="65"/>
        <end position="83"/>
    </location>
</feature>
<gene>
    <name evidence="2" type="ordered locus">IL2600</name>
</gene>
<proteinExistence type="predicted"/>
<evidence type="ECO:0000313" key="2">
    <source>
        <dbReference type="EMBL" id="AAV83432.1"/>
    </source>
</evidence>
<dbReference type="STRING" id="283942.IL2600"/>
<evidence type="ECO:0000256" key="1">
    <source>
        <dbReference type="SAM" id="Phobius"/>
    </source>
</evidence>
<keyword evidence="3" id="KW-1185">Reference proteome</keyword>
<protein>
    <submittedName>
        <fullName evidence="2">Possible Zn-finger protein</fullName>
    </submittedName>
</protein>
<dbReference type="HOGENOM" id="CLU_2409320_0_0_6"/>
<dbReference type="KEGG" id="ilo:IL2600"/>
<keyword evidence="1" id="KW-0812">Transmembrane</keyword>
<name>Q5QZG3_IDILO</name>
<organism evidence="2 3">
    <name type="scientific">Idiomarina loihiensis (strain ATCC BAA-735 / DSM 15497 / L2-TR)</name>
    <dbReference type="NCBI Taxonomy" id="283942"/>
    <lineage>
        <taxon>Bacteria</taxon>
        <taxon>Pseudomonadati</taxon>
        <taxon>Pseudomonadota</taxon>
        <taxon>Gammaproteobacteria</taxon>
        <taxon>Alteromonadales</taxon>
        <taxon>Idiomarinaceae</taxon>
        <taxon>Idiomarina</taxon>
    </lineage>
</organism>